<evidence type="ECO:0000256" key="5">
    <source>
        <dbReference type="SAM" id="MobiDB-lite"/>
    </source>
</evidence>
<dbReference type="SUPFAM" id="SSF52540">
    <property type="entry name" value="P-loop containing nucleoside triphosphate hydrolases"/>
    <property type="match status" value="1"/>
</dbReference>
<sequence length="398" mass="44640">MPRSSSQRHQRQRHDANNNGRRPRSKTFSGLPSDIQLMTDGVPPIIEDVIKNKSHQGGGGDSSTGENSSPETPTEPEHYKNETQKEKKKKKRKKDRQPTVTMSPPADAQVPVFFADDIRHRDGGQNKKNHDKISSKNSGLSTPKIEKSSSFKRKTKPPYLESMMAREYNSDQNSKSPSRPDSRNNNNNTKNDTEYNIVLLGDFGVGKTALAVRFVTRRYLHEYDPTLERTYEKQIQCSNGSVKVKLWDTVNKSFDVYTEYADGFIVMYSTTSSQTSQNAQNTIKTIRASKYAAVRSVPILLLGTKCELEHARKVHAKEQEAFAKAHGCLWREISVACTINIDGTIKGLIEEIIITDNGRIDSNGHSKLTATTSLSRKPSAAKKHLMKSLLSSKKKEKS</sequence>
<comment type="similarity">
    <text evidence="1">Belongs to the small GTPase superfamily. Ras family.</text>
</comment>
<dbReference type="PANTHER" id="PTHR45704">
    <property type="entry name" value="RAS-LIKE FAMILY MEMBER 11"/>
    <property type="match status" value="1"/>
</dbReference>
<dbReference type="AlphaFoldDB" id="A0A7M5X1L8"/>
<feature type="compositionally biased region" description="Low complexity" evidence="5">
    <location>
        <begin position="63"/>
        <end position="72"/>
    </location>
</feature>
<feature type="compositionally biased region" description="Basic and acidic residues" evidence="5">
    <location>
        <begin position="116"/>
        <end position="125"/>
    </location>
</feature>
<organism evidence="6 7">
    <name type="scientific">Clytia hemisphaerica</name>
    <dbReference type="NCBI Taxonomy" id="252671"/>
    <lineage>
        <taxon>Eukaryota</taxon>
        <taxon>Metazoa</taxon>
        <taxon>Cnidaria</taxon>
        <taxon>Hydrozoa</taxon>
        <taxon>Hydroidolina</taxon>
        <taxon>Leptothecata</taxon>
        <taxon>Obeliida</taxon>
        <taxon>Clytiidae</taxon>
        <taxon>Clytia</taxon>
    </lineage>
</organism>
<evidence type="ECO:0000313" key="7">
    <source>
        <dbReference type="Proteomes" id="UP000594262"/>
    </source>
</evidence>
<feature type="compositionally biased region" description="Basic residues" evidence="5">
    <location>
        <begin position="86"/>
        <end position="95"/>
    </location>
</feature>
<dbReference type="Proteomes" id="UP000594262">
    <property type="component" value="Unplaced"/>
</dbReference>
<dbReference type="EC" id="3.6.5.2" evidence="2"/>
<dbReference type="PROSITE" id="PS51421">
    <property type="entry name" value="RAS"/>
    <property type="match status" value="1"/>
</dbReference>
<dbReference type="GeneID" id="136815072"/>
<dbReference type="PRINTS" id="PR00449">
    <property type="entry name" value="RASTRNSFRMNG"/>
</dbReference>
<evidence type="ECO:0000256" key="2">
    <source>
        <dbReference type="ARBA" id="ARBA00011984"/>
    </source>
</evidence>
<dbReference type="SMART" id="SM00175">
    <property type="entry name" value="RAB"/>
    <property type="match status" value="1"/>
</dbReference>
<accession>A0A7M5X1L8</accession>
<dbReference type="Gene3D" id="3.40.50.300">
    <property type="entry name" value="P-loop containing nucleotide triphosphate hydrolases"/>
    <property type="match status" value="1"/>
</dbReference>
<reference evidence="6" key="1">
    <citation type="submission" date="2021-01" db="UniProtKB">
        <authorList>
            <consortium name="EnsemblMetazoa"/>
        </authorList>
    </citation>
    <scope>IDENTIFICATION</scope>
</reference>
<keyword evidence="7" id="KW-1185">Reference proteome</keyword>
<dbReference type="InterPro" id="IPR051065">
    <property type="entry name" value="Ras-related_GTPase"/>
</dbReference>
<protein>
    <recommendedName>
        <fullName evidence="2">small monomeric GTPase</fullName>
        <ecNumber evidence="2">3.6.5.2</ecNumber>
    </recommendedName>
</protein>
<dbReference type="RefSeq" id="XP_066927615.1">
    <property type="nucleotide sequence ID" value="XM_067071514.1"/>
</dbReference>
<proteinExistence type="inferred from homology"/>
<feature type="compositionally biased region" description="Low complexity" evidence="5">
    <location>
        <begin position="173"/>
        <end position="190"/>
    </location>
</feature>
<evidence type="ECO:0000256" key="3">
    <source>
        <dbReference type="ARBA" id="ARBA00022801"/>
    </source>
</evidence>
<dbReference type="InterPro" id="IPR027417">
    <property type="entry name" value="P-loop_NTPase"/>
</dbReference>
<dbReference type="EnsemblMetazoa" id="CLYHEMT016567.2">
    <property type="protein sequence ID" value="CLYHEMP016567.2"/>
    <property type="gene ID" value="CLYHEMG016567"/>
</dbReference>
<dbReference type="InterPro" id="IPR001806">
    <property type="entry name" value="Small_GTPase"/>
</dbReference>
<feature type="region of interest" description="Disordered" evidence="5">
    <location>
        <begin position="373"/>
        <end position="398"/>
    </location>
</feature>
<name>A0A7M5X1L8_9CNID</name>
<dbReference type="GO" id="GO:0003925">
    <property type="term" value="F:G protein activity"/>
    <property type="evidence" value="ECO:0007669"/>
    <property type="project" value="UniProtKB-EC"/>
</dbReference>
<feature type="compositionally biased region" description="Basic residues" evidence="5">
    <location>
        <begin position="1"/>
        <end position="12"/>
    </location>
</feature>
<evidence type="ECO:0000256" key="4">
    <source>
        <dbReference type="ARBA" id="ARBA00048098"/>
    </source>
</evidence>
<feature type="compositionally biased region" description="Basic residues" evidence="5">
    <location>
        <begin position="379"/>
        <end position="398"/>
    </location>
</feature>
<evidence type="ECO:0000313" key="6">
    <source>
        <dbReference type="EnsemblMetazoa" id="CLYHEMP016567.2"/>
    </source>
</evidence>
<comment type="catalytic activity">
    <reaction evidence="4">
        <text>GTP + H2O = GDP + phosphate + H(+)</text>
        <dbReference type="Rhea" id="RHEA:19669"/>
        <dbReference type="ChEBI" id="CHEBI:15377"/>
        <dbReference type="ChEBI" id="CHEBI:15378"/>
        <dbReference type="ChEBI" id="CHEBI:37565"/>
        <dbReference type="ChEBI" id="CHEBI:43474"/>
        <dbReference type="ChEBI" id="CHEBI:58189"/>
        <dbReference type="EC" id="3.6.5.2"/>
    </reaction>
</comment>
<dbReference type="SMART" id="SM00174">
    <property type="entry name" value="RHO"/>
    <property type="match status" value="1"/>
</dbReference>
<dbReference type="OrthoDB" id="18798at2759"/>
<dbReference type="NCBIfam" id="TIGR00231">
    <property type="entry name" value="small_GTP"/>
    <property type="match status" value="1"/>
</dbReference>
<dbReference type="Pfam" id="PF00071">
    <property type="entry name" value="Ras"/>
    <property type="match status" value="1"/>
</dbReference>
<evidence type="ECO:0000256" key="1">
    <source>
        <dbReference type="ARBA" id="ARBA00008344"/>
    </source>
</evidence>
<dbReference type="SMART" id="SM00173">
    <property type="entry name" value="RAS"/>
    <property type="match status" value="1"/>
</dbReference>
<keyword evidence="3" id="KW-0378">Hydrolase</keyword>
<dbReference type="PROSITE" id="PS51419">
    <property type="entry name" value="RAB"/>
    <property type="match status" value="1"/>
</dbReference>
<feature type="compositionally biased region" description="Basic and acidic residues" evidence="5">
    <location>
        <begin position="75"/>
        <end position="85"/>
    </location>
</feature>
<feature type="region of interest" description="Disordered" evidence="5">
    <location>
        <begin position="1"/>
        <end position="192"/>
    </location>
</feature>
<dbReference type="GO" id="GO:0005525">
    <property type="term" value="F:GTP binding"/>
    <property type="evidence" value="ECO:0007669"/>
    <property type="project" value="InterPro"/>
</dbReference>
<dbReference type="InterPro" id="IPR005225">
    <property type="entry name" value="Small_GTP-bd"/>
</dbReference>